<comment type="similarity">
    <text evidence="1">Belongs to the ABC transporter superfamily.</text>
</comment>
<dbReference type="SMART" id="SM00382">
    <property type="entry name" value="AAA"/>
    <property type="match status" value="1"/>
</dbReference>
<keyword evidence="2" id="KW-0813">Transport</keyword>
<dbReference type="RefSeq" id="WP_130612609.1">
    <property type="nucleotide sequence ID" value="NZ_AP019368.1"/>
</dbReference>
<evidence type="ECO:0000256" key="2">
    <source>
        <dbReference type="ARBA" id="ARBA00022448"/>
    </source>
</evidence>
<protein>
    <submittedName>
        <fullName evidence="6">ABC transporter ATP-binding protein</fullName>
    </submittedName>
</protein>
<dbReference type="InterPro" id="IPR003439">
    <property type="entry name" value="ABC_transporter-like_ATP-bd"/>
</dbReference>
<dbReference type="GO" id="GO:0005524">
    <property type="term" value="F:ATP binding"/>
    <property type="evidence" value="ECO:0007669"/>
    <property type="project" value="UniProtKB-KW"/>
</dbReference>
<evidence type="ECO:0000313" key="6">
    <source>
        <dbReference type="EMBL" id="BBH54589.1"/>
    </source>
</evidence>
<dbReference type="InterPro" id="IPR017871">
    <property type="entry name" value="ABC_transporter-like_CS"/>
</dbReference>
<gene>
    <name evidence="6" type="ORF">JCM31447_30610</name>
</gene>
<evidence type="ECO:0000256" key="1">
    <source>
        <dbReference type="ARBA" id="ARBA00005417"/>
    </source>
</evidence>
<dbReference type="PANTHER" id="PTHR42734">
    <property type="entry name" value="METAL TRANSPORT SYSTEM ATP-BINDING PROTEIN TM_0124-RELATED"/>
    <property type="match status" value="1"/>
</dbReference>
<reference evidence="6 7" key="1">
    <citation type="submission" date="2018-12" db="EMBL/GenBank/DDBJ databases">
        <title>Rubrispira sanarue gen. nov., sp., nov., a member of the order Silvanigrellales, isolated from a brackish lake in Hamamatsu Japan.</title>
        <authorList>
            <person name="Maejima Y."/>
            <person name="Iino T."/>
            <person name="Muraguchi Y."/>
            <person name="Fukuda K."/>
            <person name="Nojiri H."/>
            <person name="Ohkuma M."/>
            <person name="Moriuchi R."/>
            <person name="Dohra H."/>
            <person name="Kimbara K."/>
            <person name="Shintani M."/>
        </authorList>
    </citation>
    <scope>NUCLEOTIDE SEQUENCE [LARGE SCALE GENOMIC DNA]</scope>
    <source>
        <strain evidence="6 7">RF1110005</strain>
    </source>
</reference>
<name>A0A4P2VR08_FLUSA</name>
<feature type="domain" description="ABC transporter" evidence="5">
    <location>
        <begin position="6"/>
        <end position="243"/>
    </location>
</feature>
<evidence type="ECO:0000259" key="5">
    <source>
        <dbReference type="PROSITE" id="PS50893"/>
    </source>
</evidence>
<dbReference type="Gene3D" id="3.40.50.300">
    <property type="entry name" value="P-loop containing nucleotide triphosphate hydrolases"/>
    <property type="match status" value="1"/>
</dbReference>
<dbReference type="Proteomes" id="UP000291236">
    <property type="component" value="Chromosome"/>
</dbReference>
<dbReference type="AlphaFoldDB" id="A0A4P2VR08"/>
<proteinExistence type="inferred from homology"/>
<dbReference type="SUPFAM" id="SSF52540">
    <property type="entry name" value="P-loop containing nucleoside triphosphate hydrolases"/>
    <property type="match status" value="1"/>
</dbReference>
<dbReference type="InterPro" id="IPR003593">
    <property type="entry name" value="AAA+_ATPase"/>
</dbReference>
<evidence type="ECO:0000313" key="7">
    <source>
        <dbReference type="Proteomes" id="UP000291236"/>
    </source>
</evidence>
<accession>A0A4P2VR08</accession>
<dbReference type="Pfam" id="PF00005">
    <property type="entry name" value="ABC_tran"/>
    <property type="match status" value="1"/>
</dbReference>
<dbReference type="PROSITE" id="PS50893">
    <property type="entry name" value="ABC_TRANSPORTER_2"/>
    <property type="match status" value="1"/>
</dbReference>
<dbReference type="PROSITE" id="PS00211">
    <property type="entry name" value="ABC_TRANSPORTER_1"/>
    <property type="match status" value="1"/>
</dbReference>
<evidence type="ECO:0000256" key="4">
    <source>
        <dbReference type="ARBA" id="ARBA00022840"/>
    </source>
</evidence>
<dbReference type="OrthoDB" id="9806726at2"/>
<dbReference type="InterPro" id="IPR050153">
    <property type="entry name" value="Metal_Ion_Import_ABC"/>
</dbReference>
<dbReference type="GO" id="GO:0016887">
    <property type="term" value="F:ATP hydrolysis activity"/>
    <property type="evidence" value="ECO:0007669"/>
    <property type="project" value="InterPro"/>
</dbReference>
<keyword evidence="4 6" id="KW-0067">ATP-binding</keyword>
<keyword evidence="3" id="KW-0547">Nucleotide-binding</keyword>
<dbReference type="EMBL" id="AP019368">
    <property type="protein sequence ID" value="BBH54589.1"/>
    <property type="molecule type" value="Genomic_DNA"/>
</dbReference>
<sequence>MMGLNFKVKTLFYLDYNRKTLLKDINFEFNEGEIICFLGNNGAGKSTLLKICAGVVEPSYGQVSINQEKISNINNLYRSRMISWLPQSFTRAENFNVEEFLLLERENNIKFLQKSNNEFSIDFSSLLRDFDIASQAKKEIILLSGGEWKRVQLARIWQRKSKILILDEPDGDLDLKHKINLVEKCREYVVKNKAIIFLATHDLHFAKMIANRICALNNGVLTWNSEADIFWNLNILKKLYDLNNQDEFYFKSKESLSF</sequence>
<dbReference type="PANTHER" id="PTHR42734:SF6">
    <property type="entry name" value="MOLYBDATE IMPORT ATP-BINDING PROTEIN MOLC"/>
    <property type="match status" value="1"/>
</dbReference>
<evidence type="ECO:0000256" key="3">
    <source>
        <dbReference type="ARBA" id="ARBA00022741"/>
    </source>
</evidence>
<keyword evidence="7" id="KW-1185">Reference proteome</keyword>
<dbReference type="KEGG" id="sbf:JCM31447_30610"/>
<organism evidence="6 7">
    <name type="scientific">Fluviispira sanaruensis</name>
    <dbReference type="NCBI Taxonomy" id="2493639"/>
    <lineage>
        <taxon>Bacteria</taxon>
        <taxon>Pseudomonadati</taxon>
        <taxon>Bdellovibrionota</taxon>
        <taxon>Oligoflexia</taxon>
        <taxon>Silvanigrellales</taxon>
        <taxon>Silvanigrellaceae</taxon>
        <taxon>Fluviispira</taxon>
    </lineage>
</organism>
<dbReference type="InterPro" id="IPR027417">
    <property type="entry name" value="P-loop_NTPase"/>
</dbReference>